<proteinExistence type="predicted"/>
<feature type="non-terminal residue" evidence="1">
    <location>
        <position position="204"/>
    </location>
</feature>
<accession>A0A383BED4</accession>
<dbReference type="SUPFAM" id="SSF50475">
    <property type="entry name" value="FMN-binding split barrel"/>
    <property type="match status" value="1"/>
</dbReference>
<reference evidence="1" key="1">
    <citation type="submission" date="2018-05" db="EMBL/GenBank/DDBJ databases">
        <authorList>
            <person name="Lanie J.A."/>
            <person name="Ng W.-L."/>
            <person name="Kazmierczak K.M."/>
            <person name="Andrzejewski T.M."/>
            <person name="Davidsen T.M."/>
            <person name="Wayne K.J."/>
            <person name="Tettelin H."/>
            <person name="Glass J.I."/>
            <person name="Rusch D."/>
            <person name="Podicherti R."/>
            <person name="Tsui H.-C.T."/>
            <person name="Winkler M.E."/>
        </authorList>
    </citation>
    <scope>NUCLEOTIDE SEQUENCE</scope>
</reference>
<dbReference type="PANTHER" id="PTHR34071">
    <property type="entry name" value="5-NITROIMIDAZOLE ANTIBIOTICS RESISTANCE PROTEIN, NIMA-FAMILY-RELATED PROTEIN-RELATED"/>
    <property type="match status" value="1"/>
</dbReference>
<sequence>MQLLGKLEIKSKEKIIEFLSSQQTGRISSIDEDGYPQIIPMNFVFISDVIYMHSHVRGEKLDNIRRNQKVGFEVDKNLEFLPSYFSDPTDASLADTLYISVVIKGNASIVSDKEEKTTALNGLMKKYQPEGGYEPIKPEMDVLDEVVVIKIVPKSLRGKYKIGQNMDMKSRIDLAKQILKRGTPTAKETLDIMGFKIIDDEPKL</sequence>
<dbReference type="PANTHER" id="PTHR34071:SF2">
    <property type="entry name" value="FLAVIN-NUCLEOTIDE-BINDING PROTEIN"/>
    <property type="match status" value="1"/>
</dbReference>
<feature type="non-terminal residue" evidence="1">
    <location>
        <position position="1"/>
    </location>
</feature>
<dbReference type="InterPro" id="IPR024747">
    <property type="entry name" value="Pyridox_Oxase-rel"/>
</dbReference>
<dbReference type="EMBL" id="UINC01199402">
    <property type="protein sequence ID" value="SVE17808.1"/>
    <property type="molecule type" value="Genomic_DNA"/>
</dbReference>
<dbReference type="AlphaFoldDB" id="A0A383BED4"/>
<organism evidence="1">
    <name type="scientific">marine metagenome</name>
    <dbReference type="NCBI Taxonomy" id="408172"/>
    <lineage>
        <taxon>unclassified sequences</taxon>
        <taxon>metagenomes</taxon>
        <taxon>ecological metagenomes</taxon>
    </lineage>
</organism>
<dbReference type="Gene3D" id="2.30.110.10">
    <property type="entry name" value="Electron Transport, Fmn-binding Protein, Chain A"/>
    <property type="match status" value="1"/>
</dbReference>
<gene>
    <name evidence="1" type="ORF">METZ01_LOCUS470662</name>
</gene>
<evidence type="ECO:0008006" key="2">
    <source>
        <dbReference type="Google" id="ProtNLM"/>
    </source>
</evidence>
<name>A0A383BED4_9ZZZZ</name>
<protein>
    <recommendedName>
        <fullName evidence="2">Pyridoxamine 5'-phosphate oxidase putative domain-containing protein</fullName>
    </recommendedName>
</protein>
<evidence type="ECO:0000313" key="1">
    <source>
        <dbReference type="EMBL" id="SVE17808.1"/>
    </source>
</evidence>
<dbReference type="InterPro" id="IPR012349">
    <property type="entry name" value="Split_barrel_FMN-bd"/>
</dbReference>
<dbReference type="Pfam" id="PF12900">
    <property type="entry name" value="Pyridox_ox_2"/>
    <property type="match status" value="1"/>
</dbReference>